<sequence length="100" mass="11321">MVYGRNGSRLNSLFWRTQVMRDLLEILAGRRDISLPLKNATVVTLNMCHVSGFHSGPQPEIFFADRGRYFRLSFGAPIRLREAVSDGGKAPQWTDLDLVL</sequence>
<dbReference type="Proteomes" id="UP000176568">
    <property type="component" value="Unassembled WGS sequence"/>
</dbReference>
<evidence type="ECO:0000313" key="1">
    <source>
        <dbReference type="EMBL" id="OGC88683.1"/>
    </source>
</evidence>
<proteinExistence type="predicted"/>
<dbReference type="EMBL" id="MEXB01000005">
    <property type="protein sequence ID" value="OGC88683.1"/>
    <property type="molecule type" value="Genomic_DNA"/>
</dbReference>
<protein>
    <submittedName>
        <fullName evidence="1">Uncharacterized protein</fullName>
    </submittedName>
</protein>
<name>A0A1F4Y5Y6_9BACT</name>
<comment type="caution">
    <text evidence="1">The sequence shown here is derived from an EMBL/GenBank/DDBJ whole genome shotgun (WGS) entry which is preliminary data.</text>
</comment>
<reference evidence="1 2" key="1">
    <citation type="journal article" date="2016" name="Nat. Commun.">
        <title>Thousands of microbial genomes shed light on interconnected biogeochemical processes in an aquifer system.</title>
        <authorList>
            <person name="Anantharaman K."/>
            <person name="Brown C.T."/>
            <person name="Hug L.A."/>
            <person name="Sharon I."/>
            <person name="Castelle C.J."/>
            <person name="Probst A.J."/>
            <person name="Thomas B.C."/>
            <person name="Singh A."/>
            <person name="Wilkins M.J."/>
            <person name="Karaoz U."/>
            <person name="Brodie E.L."/>
            <person name="Williams K.H."/>
            <person name="Hubbard S.S."/>
            <person name="Banfield J.F."/>
        </authorList>
    </citation>
    <scope>NUCLEOTIDE SEQUENCE [LARGE SCALE GENOMIC DNA]</scope>
</reference>
<evidence type="ECO:0000313" key="2">
    <source>
        <dbReference type="Proteomes" id="UP000176568"/>
    </source>
</evidence>
<dbReference type="AlphaFoldDB" id="A0A1F4Y5Y6"/>
<accession>A0A1F4Y5Y6</accession>
<gene>
    <name evidence="1" type="ORF">A2419_00880</name>
</gene>
<organism evidence="1 2">
    <name type="scientific">Candidatus Adlerbacteria bacterium RIFOXYC1_FULL_48_26</name>
    <dbReference type="NCBI Taxonomy" id="1797247"/>
    <lineage>
        <taxon>Bacteria</taxon>
        <taxon>Candidatus Adleribacteriota</taxon>
    </lineage>
</organism>